<dbReference type="PANTHER" id="PTHR30203">
    <property type="entry name" value="OUTER MEMBRANE CATION EFFLUX PROTEIN"/>
    <property type="match status" value="1"/>
</dbReference>
<protein>
    <submittedName>
        <fullName evidence="3">Secretion system type I outer membrane RND efflux pump lipoprotein NodT</fullName>
    </submittedName>
</protein>
<dbReference type="SUPFAM" id="SSF56954">
    <property type="entry name" value="Outer membrane efflux proteins (OEP)"/>
    <property type="match status" value="1"/>
</dbReference>
<comment type="subcellular location">
    <subcellularLocation>
        <location evidence="2">Cell membrane</location>
        <topology evidence="2">Lipid-anchor</topology>
    </subcellularLocation>
</comment>
<dbReference type="InterPro" id="IPR010131">
    <property type="entry name" value="MdtP/NodT-like"/>
</dbReference>
<gene>
    <name evidence="3" type="ORF">Gxy13693_040_084</name>
</gene>
<name>A0A0D6QBC5_KOMXY</name>
<dbReference type="GO" id="GO:0005886">
    <property type="term" value="C:plasma membrane"/>
    <property type="evidence" value="ECO:0007669"/>
    <property type="project" value="UniProtKB-SubCell"/>
</dbReference>
<evidence type="ECO:0000256" key="2">
    <source>
        <dbReference type="RuleBase" id="RU362097"/>
    </source>
</evidence>
<dbReference type="NCBIfam" id="TIGR01845">
    <property type="entry name" value="outer_NodT"/>
    <property type="match status" value="1"/>
</dbReference>
<dbReference type="Proteomes" id="UP000032683">
    <property type="component" value="Unassembled WGS sequence"/>
</dbReference>
<dbReference type="InterPro" id="IPR003423">
    <property type="entry name" value="OMP_efflux"/>
</dbReference>
<keyword evidence="2" id="KW-0564">Palmitate</keyword>
<dbReference type="EMBL" id="BANJ01000040">
    <property type="protein sequence ID" value="GAO00137.1"/>
    <property type="molecule type" value="Genomic_DNA"/>
</dbReference>
<evidence type="ECO:0000313" key="4">
    <source>
        <dbReference type="Proteomes" id="UP000032683"/>
    </source>
</evidence>
<accession>A0A0D6QBC5</accession>
<dbReference type="AlphaFoldDB" id="A0A0D6QBC5"/>
<proteinExistence type="inferred from homology"/>
<dbReference type="Gene3D" id="2.20.200.10">
    <property type="entry name" value="Outer membrane efflux proteins (OEP)"/>
    <property type="match status" value="1"/>
</dbReference>
<organism evidence="3 4">
    <name type="scientific">Komagataeibacter xylinus NBRC 13693</name>
    <dbReference type="NCBI Taxonomy" id="1234668"/>
    <lineage>
        <taxon>Bacteria</taxon>
        <taxon>Pseudomonadati</taxon>
        <taxon>Pseudomonadota</taxon>
        <taxon>Alphaproteobacteria</taxon>
        <taxon>Acetobacterales</taxon>
        <taxon>Acetobacteraceae</taxon>
        <taxon>Komagataeibacter</taxon>
    </lineage>
</organism>
<evidence type="ECO:0000313" key="3">
    <source>
        <dbReference type="EMBL" id="GAO00137.1"/>
    </source>
</evidence>
<evidence type="ECO:0000256" key="1">
    <source>
        <dbReference type="ARBA" id="ARBA00007613"/>
    </source>
</evidence>
<dbReference type="Pfam" id="PF02321">
    <property type="entry name" value="OEP"/>
    <property type="match status" value="2"/>
</dbReference>
<sequence>MPGSNATMQAPRRARALLACGMTALLVSGCTVGPNYHRRPQPAPAAWHDSLPPAESHVTDATIGAQWWTIFNDATLTALEAQVAQDNLDLKAASWRFAQSMAERRIASAAQFPHAEANASYARERASTNGVLGLLGTMEQQGAGTIASGTQGFGPTAMPGSIGNPSFNLPQYGMSASWEVDLWGHVRRQVEAATAAMHATEDMRRGLLVSLMAETAQDYLDLRGVQARMAIVRQNIDLASRTLHLTTRRLNEGAATRMDMADAAGQYEEFRSRLPVLQDQEAHLLNALSFLVAREPGALTQSLGPGGDVPPVPRDIPAGLPSQLAERRPDILMAEERLHAATASIGVAIADFFPRVTLSGSLDVQALQFSGLGSWASRQYGFGPTATFPIFEGGRLTGQLRLRKAQQKEAAIMLQRTMLKAWQEIDDAMADLSSAQNQRDRLAAAVDQNQIAVRTAQRQYTEGSAAFLNVLEMQDRLLDTQSRLIEADVAVSTSVTHLYRALGGGWESRYPLPQPRRKKG</sequence>
<dbReference type="PANTHER" id="PTHR30203:SF25">
    <property type="entry name" value="OUTER MEMBRANE PROTEIN-RELATED"/>
    <property type="match status" value="1"/>
</dbReference>
<reference evidence="3 4" key="1">
    <citation type="submission" date="2012-11" db="EMBL/GenBank/DDBJ databases">
        <title>Whole genome sequence of Gluconacetobacter xylinus NBRC 13693.</title>
        <authorList>
            <person name="Azuma Y."/>
            <person name="Higashiura N."/>
            <person name="Hirakawa H."/>
            <person name="Matsushita K."/>
        </authorList>
    </citation>
    <scope>NUCLEOTIDE SEQUENCE [LARGE SCALE GENOMIC DNA]</scope>
    <source>
        <strain evidence="3 4">NBRC 13693</strain>
    </source>
</reference>
<dbReference type="RefSeq" id="WP_187294196.1">
    <property type="nucleotide sequence ID" value="NZ_BANJ01000040.1"/>
</dbReference>
<comment type="caution">
    <text evidence="3">The sequence shown here is derived from an EMBL/GenBank/DDBJ whole genome shotgun (WGS) entry which is preliminary data.</text>
</comment>
<keyword evidence="2 3" id="KW-0449">Lipoprotein</keyword>
<dbReference type="Gene3D" id="1.20.1600.10">
    <property type="entry name" value="Outer membrane efflux proteins (OEP)"/>
    <property type="match status" value="1"/>
</dbReference>
<keyword evidence="2" id="KW-0472">Membrane</keyword>
<keyword evidence="2" id="KW-0812">Transmembrane</keyword>
<comment type="similarity">
    <text evidence="1 2">Belongs to the outer membrane factor (OMF) (TC 1.B.17) family.</text>
</comment>
<dbReference type="GO" id="GO:0015562">
    <property type="term" value="F:efflux transmembrane transporter activity"/>
    <property type="evidence" value="ECO:0007669"/>
    <property type="project" value="InterPro"/>
</dbReference>
<keyword evidence="2" id="KW-1134">Transmembrane beta strand</keyword>